<protein>
    <recommendedName>
        <fullName evidence="2">ATP-grasp domain-containing protein</fullName>
    </recommendedName>
</protein>
<dbReference type="Gene3D" id="3.30.470.20">
    <property type="entry name" value="ATP-grasp fold, B domain"/>
    <property type="match status" value="1"/>
</dbReference>
<organism evidence="3 4">
    <name type="scientific">Stachybotrys chlorohalonatus (strain IBT 40285)</name>
    <dbReference type="NCBI Taxonomy" id="1283841"/>
    <lineage>
        <taxon>Eukaryota</taxon>
        <taxon>Fungi</taxon>
        <taxon>Dikarya</taxon>
        <taxon>Ascomycota</taxon>
        <taxon>Pezizomycotina</taxon>
        <taxon>Sordariomycetes</taxon>
        <taxon>Hypocreomycetidae</taxon>
        <taxon>Hypocreales</taxon>
        <taxon>Stachybotryaceae</taxon>
        <taxon>Stachybotrys</taxon>
    </lineage>
</organism>
<keyword evidence="1" id="KW-0547">Nucleotide-binding</keyword>
<dbReference type="EMBL" id="KL660761">
    <property type="protein sequence ID" value="KFA63044.1"/>
    <property type="molecule type" value="Genomic_DNA"/>
</dbReference>
<name>A0A084QGF9_STAC4</name>
<keyword evidence="4" id="KW-1185">Reference proteome</keyword>
<dbReference type="OrthoDB" id="186626at2759"/>
<proteinExistence type="predicted"/>
<dbReference type="Gene3D" id="3.40.50.20">
    <property type="match status" value="1"/>
</dbReference>
<dbReference type="PROSITE" id="PS50975">
    <property type="entry name" value="ATP_GRASP"/>
    <property type="match status" value="1"/>
</dbReference>
<dbReference type="SUPFAM" id="SSF51735">
    <property type="entry name" value="NAD(P)-binding Rossmann-fold domains"/>
    <property type="match status" value="1"/>
</dbReference>
<feature type="domain" description="ATP-grasp" evidence="2">
    <location>
        <begin position="176"/>
        <end position="381"/>
    </location>
</feature>
<dbReference type="AlphaFoldDB" id="A0A084QGF9"/>
<accession>A0A084QGF9</accession>
<evidence type="ECO:0000259" key="2">
    <source>
        <dbReference type="PROSITE" id="PS50975"/>
    </source>
</evidence>
<dbReference type="GO" id="GO:0046872">
    <property type="term" value="F:metal ion binding"/>
    <property type="evidence" value="ECO:0007669"/>
    <property type="project" value="InterPro"/>
</dbReference>
<evidence type="ECO:0000313" key="3">
    <source>
        <dbReference type="EMBL" id="KFA63044.1"/>
    </source>
</evidence>
<dbReference type="SUPFAM" id="SSF56059">
    <property type="entry name" value="Glutathione synthetase ATP-binding domain-like"/>
    <property type="match status" value="1"/>
</dbReference>
<sequence length="489" mass="55078">MADSSAWHLFKNAALILLSLTLLPLNTAVVLAVHLYNRHVRARQPILLLDSGKNVLVTGVSMAKGLALARQFHRRGHRVVGADFHPLSLGAVSVAVQSFHRLPRPTSSHGEDDPYVRGVLDLVRREGVDLWITASDVNAAMHDAVAKTLVERETKARVIQFGPRDIEMLHEKDVFMEHCKELDLPVPETKILENKDGIADFLEQRGGLQLQPGGRQYLVKPIGVDDSARLDMPLLPLPSASATAARITSIPFKTTSLRRHHYIIQEYISGPEYCTHALVVRGRVRAFLACPSSDLLMHYQALPPDAPLTRAMLNFTQRQAAAGGERFTGHMSFDFLVKSEDAESKRDVRIYSIECNPRVHTAVLLFNDTPELVDELLSIFQPQASPQDAPLTPAQPQRYYWVGQDLVELVLYPLYCALIAGTTTRAQLSDSVRVFVEHVLYWKDGTFETWDPWPWWWLYHVYWPVQFAKFLVKGRWQKLNVSTGKAFGA</sequence>
<gene>
    <name evidence="3" type="ORF">S40285_06388</name>
</gene>
<evidence type="ECO:0000313" key="4">
    <source>
        <dbReference type="Proteomes" id="UP000028524"/>
    </source>
</evidence>
<dbReference type="HOGENOM" id="CLU_026180_1_0_1"/>
<reference evidence="3 4" key="1">
    <citation type="journal article" date="2014" name="BMC Genomics">
        <title>Comparative genome sequencing reveals chemotype-specific gene clusters in the toxigenic black mold Stachybotrys.</title>
        <authorList>
            <person name="Semeiks J."/>
            <person name="Borek D."/>
            <person name="Otwinowski Z."/>
            <person name="Grishin N.V."/>
        </authorList>
    </citation>
    <scope>NUCLEOTIDE SEQUENCE [LARGE SCALE GENOMIC DNA]</scope>
    <source>
        <strain evidence="3 4">IBT 40285</strain>
    </source>
</reference>
<dbReference type="OMA" id="CNPRTHS"/>
<dbReference type="InterPro" id="IPR036291">
    <property type="entry name" value="NAD(P)-bd_dom_sf"/>
</dbReference>
<dbReference type="InParanoid" id="A0A084QGF9"/>
<dbReference type="InterPro" id="IPR011761">
    <property type="entry name" value="ATP-grasp"/>
</dbReference>
<evidence type="ECO:0000256" key="1">
    <source>
        <dbReference type="PROSITE-ProRule" id="PRU00409"/>
    </source>
</evidence>
<dbReference type="Proteomes" id="UP000028524">
    <property type="component" value="Unassembled WGS sequence"/>
</dbReference>
<keyword evidence="1" id="KW-0067">ATP-binding</keyword>
<dbReference type="STRING" id="1283841.A0A084QGF9"/>
<dbReference type="GO" id="GO:0005524">
    <property type="term" value="F:ATP binding"/>
    <property type="evidence" value="ECO:0007669"/>
    <property type="project" value="UniProtKB-UniRule"/>
</dbReference>